<evidence type="ECO:0000256" key="1">
    <source>
        <dbReference type="SAM" id="Phobius"/>
    </source>
</evidence>
<proteinExistence type="predicted"/>
<evidence type="ECO:0000313" key="2">
    <source>
        <dbReference type="EMBL" id="MBD0778670.1"/>
    </source>
</evidence>
<sequence length="107" mass="11987">MEQQKLPNVTIVIVLSIIGYVCCCFAGIPGILFGGIALMLALKDEKKYKASPEDYSNYSQLKTAKILAIVALAIGVLYFAYTFFQISQMGGWEGYMEKVQEMSEQWQ</sequence>
<accession>A0ABR7V3Z8</accession>
<keyword evidence="1" id="KW-0472">Membrane</keyword>
<dbReference type="NCBIfam" id="NF040945">
    <property type="entry name" value="CCC_membrane"/>
    <property type="match status" value="1"/>
</dbReference>
<keyword evidence="3" id="KW-1185">Reference proteome</keyword>
<protein>
    <submittedName>
        <fullName evidence="2">DUF4190 domain-containing protein</fullName>
    </submittedName>
</protein>
<feature type="transmembrane region" description="Helical" evidence="1">
    <location>
        <begin position="12"/>
        <end position="42"/>
    </location>
</feature>
<dbReference type="InterPro" id="IPR011655">
    <property type="entry name" value="MpPF26"/>
</dbReference>
<organism evidence="2 3">
    <name type="scientific">Maribacter aquimaris</name>
    <dbReference type="NCBI Taxonomy" id="2737171"/>
    <lineage>
        <taxon>Bacteria</taxon>
        <taxon>Pseudomonadati</taxon>
        <taxon>Bacteroidota</taxon>
        <taxon>Flavobacteriia</taxon>
        <taxon>Flavobacteriales</taxon>
        <taxon>Flavobacteriaceae</taxon>
        <taxon>Maribacter</taxon>
    </lineage>
</organism>
<dbReference type="RefSeq" id="WP_188244149.1">
    <property type="nucleotide sequence ID" value="NZ_JABTCF010000008.1"/>
</dbReference>
<dbReference type="Pfam" id="PF07666">
    <property type="entry name" value="MpPF26"/>
    <property type="match status" value="1"/>
</dbReference>
<keyword evidence="1" id="KW-0812">Transmembrane</keyword>
<dbReference type="Proteomes" id="UP001166021">
    <property type="component" value="Unassembled WGS sequence"/>
</dbReference>
<name>A0ABR7V3Z8_9FLAO</name>
<keyword evidence="1" id="KW-1133">Transmembrane helix</keyword>
<feature type="transmembrane region" description="Helical" evidence="1">
    <location>
        <begin position="63"/>
        <end position="84"/>
    </location>
</feature>
<evidence type="ECO:0000313" key="3">
    <source>
        <dbReference type="Proteomes" id="UP001166021"/>
    </source>
</evidence>
<dbReference type="EMBL" id="JABTCF010000008">
    <property type="protein sequence ID" value="MBD0778670.1"/>
    <property type="molecule type" value="Genomic_DNA"/>
</dbReference>
<comment type="caution">
    <text evidence="2">The sequence shown here is derived from an EMBL/GenBank/DDBJ whole genome shotgun (WGS) entry which is preliminary data.</text>
</comment>
<reference evidence="2" key="1">
    <citation type="submission" date="2020-05" db="EMBL/GenBank/DDBJ databases">
        <title>The draft genome sequence of Maribacter sp. ANRC-HE7.</title>
        <authorList>
            <person name="Mu L."/>
        </authorList>
    </citation>
    <scope>NUCLEOTIDE SEQUENCE</scope>
    <source>
        <strain evidence="2">ANRC-HE7</strain>
    </source>
</reference>
<gene>
    <name evidence="2" type="ORF">HPE56_12780</name>
</gene>